<reference evidence="1 2" key="1">
    <citation type="submission" date="2018-12" db="EMBL/GenBank/DDBJ databases">
        <authorList>
            <consortium name="Pathogen Informatics"/>
        </authorList>
    </citation>
    <scope>NUCLEOTIDE SEQUENCE [LARGE SCALE GENOMIC DNA]</scope>
    <source>
        <strain evidence="1 2">NCTC10207</strain>
    </source>
</reference>
<accession>A0A7Z9A1J0</accession>
<dbReference type="EMBL" id="LR134479">
    <property type="protein sequence ID" value="VEI22313.1"/>
    <property type="molecule type" value="Genomic_DNA"/>
</dbReference>
<proteinExistence type="predicted"/>
<protein>
    <submittedName>
        <fullName evidence="1">Uncharacterized protein</fullName>
    </submittedName>
</protein>
<dbReference type="Proteomes" id="UP000282386">
    <property type="component" value="Chromosome"/>
</dbReference>
<evidence type="ECO:0000313" key="2">
    <source>
        <dbReference type="Proteomes" id="UP000282386"/>
    </source>
</evidence>
<organism evidence="1 2">
    <name type="scientific">Rothia aeria</name>
    <dbReference type="NCBI Taxonomy" id="172042"/>
    <lineage>
        <taxon>Bacteria</taxon>
        <taxon>Bacillati</taxon>
        <taxon>Actinomycetota</taxon>
        <taxon>Actinomycetes</taxon>
        <taxon>Micrococcales</taxon>
        <taxon>Micrococcaceae</taxon>
        <taxon>Rothia</taxon>
    </lineage>
</organism>
<gene>
    <name evidence="1" type="ORF">NCTC10207_00388</name>
</gene>
<dbReference type="AlphaFoldDB" id="A0A7Z9A1J0"/>
<name>A0A7Z9A1J0_9MICC</name>
<sequence length="34" mass="3791">MTRNISRRSLVAGAAWAAPRSADIYSYTRVCIFS</sequence>
<evidence type="ECO:0000313" key="1">
    <source>
        <dbReference type="EMBL" id="VEI22313.1"/>
    </source>
</evidence>